<evidence type="ECO:0000313" key="11">
    <source>
        <dbReference type="EMBL" id="PWN23115.1"/>
    </source>
</evidence>
<evidence type="ECO:0000256" key="5">
    <source>
        <dbReference type="ARBA" id="ARBA00022839"/>
    </source>
</evidence>
<keyword evidence="5" id="KW-0269">Exonuclease</keyword>
<dbReference type="InterPro" id="IPR002562">
    <property type="entry name" value="3'-5'_exonuclease_dom"/>
</dbReference>
<feature type="non-terminal residue" evidence="11">
    <location>
        <position position="182"/>
    </location>
</feature>
<feature type="domain" description="3'-5' exonuclease" evidence="10">
    <location>
        <begin position="14"/>
        <end position="175"/>
    </location>
</feature>
<evidence type="ECO:0000313" key="12">
    <source>
        <dbReference type="Proteomes" id="UP000245942"/>
    </source>
</evidence>
<dbReference type="GO" id="GO:0005634">
    <property type="term" value="C:nucleus"/>
    <property type="evidence" value="ECO:0007669"/>
    <property type="project" value="UniProtKB-SubCell"/>
</dbReference>
<reference evidence="11 12" key="1">
    <citation type="journal article" date="2018" name="Mol. Biol. Evol.">
        <title>Broad Genomic Sampling Reveals a Smut Pathogenic Ancestry of the Fungal Clade Ustilaginomycotina.</title>
        <authorList>
            <person name="Kijpornyongpan T."/>
            <person name="Mondo S.J."/>
            <person name="Barry K."/>
            <person name="Sandor L."/>
            <person name="Lee J."/>
            <person name="Lipzen A."/>
            <person name="Pangilinan J."/>
            <person name="LaButti K."/>
            <person name="Hainaut M."/>
            <person name="Henrissat B."/>
            <person name="Grigoriev I.V."/>
            <person name="Spatafora J.W."/>
            <person name="Aime M.C."/>
        </authorList>
    </citation>
    <scope>NUCLEOTIDE SEQUENCE [LARGE SCALE GENOMIC DNA]</scope>
    <source>
        <strain evidence="11 12">MCA 4718</strain>
    </source>
</reference>
<dbReference type="STRING" id="1684307.A0A316UIT5"/>
<dbReference type="AlphaFoldDB" id="A0A316UIT5"/>
<evidence type="ECO:0000256" key="4">
    <source>
        <dbReference type="ARBA" id="ARBA00022801"/>
    </source>
</evidence>
<protein>
    <recommendedName>
        <fullName evidence="8">3'-5' exonuclease</fullName>
    </recommendedName>
    <alternativeName>
        <fullName evidence="9">Werner Syndrome-like exonuclease</fullName>
    </alternativeName>
</protein>
<keyword evidence="3" id="KW-0479">Metal-binding</keyword>
<evidence type="ECO:0000256" key="9">
    <source>
        <dbReference type="ARBA" id="ARBA00042761"/>
    </source>
</evidence>
<evidence type="ECO:0000256" key="6">
    <source>
        <dbReference type="ARBA" id="ARBA00022842"/>
    </source>
</evidence>
<keyword evidence="6" id="KW-0460">Magnesium</keyword>
<keyword evidence="2" id="KW-0540">Nuclease</keyword>
<dbReference type="InterPro" id="IPR036397">
    <property type="entry name" value="RNaseH_sf"/>
</dbReference>
<proteinExistence type="predicted"/>
<accession>A0A316UIT5</accession>
<sequence>PALAVTSHVEEADDLLQCIPLGTPLGLDAEWKVNFGSGVISKTALLQICSPTLIVIIQCRRMKNLPRRLVELLQDPGTIKTGVAVVADCRRLQRDFKVTAQGILELGSLAKSVDAERWSSNNGLIGLSTLCRIYLDRRLVKGPVRTSDWEGPLSKQQIDYAASDAFVALEILGKLCSLTSQS</sequence>
<evidence type="ECO:0000256" key="1">
    <source>
        <dbReference type="ARBA" id="ARBA00004123"/>
    </source>
</evidence>
<dbReference type="PANTHER" id="PTHR13620:SF109">
    <property type="entry name" value="3'-5' EXONUCLEASE"/>
    <property type="match status" value="1"/>
</dbReference>
<evidence type="ECO:0000256" key="2">
    <source>
        <dbReference type="ARBA" id="ARBA00022722"/>
    </source>
</evidence>
<comment type="subcellular location">
    <subcellularLocation>
        <location evidence="1">Nucleus</location>
    </subcellularLocation>
</comment>
<dbReference type="Pfam" id="PF01612">
    <property type="entry name" value="DNA_pol_A_exo1"/>
    <property type="match status" value="1"/>
</dbReference>
<dbReference type="CDD" id="cd06141">
    <property type="entry name" value="WRN_exo"/>
    <property type="match status" value="1"/>
</dbReference>
<dbReference type="InterPro" id="IPR051132">
    <property type="entry name" value="3-5_Exonuclease_domain"/>
</dbReference>
<dbReference type="Gene3D" id="3.30.420.10">
    <property type="entry name" value="Ribonuclease H-like superfamily/Ribonuclease H"/>
    <property type="match status" value="1"/>
</dbReference>
<dbReference type="RefSeq" id="XP_025350275.1">
    <property type="nucleotide sequence ID" value="XM_025489918.1"/>
</dbReference>
<feature type="non-terminal residue" evidence="11">
    <location>
        <position position="1"/>
    </location>
</feature>
<gene>
    <name evidence="11" type="ORF">BCV69DRAFT_236336</name>
</gene>
<dbReference type="PANTHER" id="PTHR13620">
    <property type="entry name" value="3-5 EXONUCLEASE"/>
    <property type="match status" value="1"/>
</dbReference>
<keyword evidence="7" id="KW-0539">Nucleus</keyword>
<dbReference type="GO" id="GO:0046872">
    <property type="term" value="F:metal ion binding"/>
    <property type="evidence" value="ECO:0007669"/>
    <property type="project" value="UniProtKB-KW"/>
</dbReference>
<evidence type="ECO:0000259" key="10">
    <source>
        <dbReference type="Pfam" id="PF01612"/>
    </source>
</evidence>
<dbReference type="GO" id="GO:0006139">
    <property type="term" value="P:nucleobase-containing compound metabolic process"/>
    <property type="evidence" value="ECO:0007669"/>
    <property type="project" value="InterPro"/>
</dbReference>
<evidence type="ECO:0000256" key="7">
    <source>
        <dbReference type="ARBA" id="ARBA00023242"/>
    </source>
</evidence>
<dbReference type="GO" id="GO:0003676">
    <property type="term" value="F:nucleic acid binding"/>
    <property type="evidence" value="ECO:0007669"/>
    <property type="project" value="InterPro"/>
</dbReference>
<keyword evidence="4" id="KW-0378">Hydrolase</keyword>
<organism evidence="11 12">
    <name type="scientific">Pseudomicrostroma glucosiphilum</name>
    <dbReference type="NCBI Taxonomy" id="1684307"/>
    <lineage>
        <taxon>Eukaryota</taxon>
        <taxon>Fungi</taxon>
        <taxon>Dikarya</taxon>
        <taxon>Basidiomycota</taxon>
        <taxon>Ustilaginomycotina</taxon>
        <taxon>Exobasidiomycetes</taxon>
        <taxon>Microstromatales</taxon>
        <taxon>Microstromatales incertae sedis</taxon>
        <taxon>Pseudomicrostroma</taxon>
    </lineage>
</organism>
<dbReference type="Proteomes" id="UP000245942">
    <property type="component" value="Unassembled WGS sequence"/>
</dbReference>
<dbReference type="OrthoDB" id="18193at2759"/>
<dbReference type="GO" id="GO:0008408">
    <property type="term" value="F:3'-5' exonuclease activity"/>
    <property type="evidence" value="ECO:0007669"/>
    <property type="project" value="InterPro"/>
</dbReference>
<dbReference type="SUPFAM" id="SSF53098">
    <property type="entry name" value="Ribonuclease H-like"/>
    <property type="match status" value="1"/>
</dbReference>
<dbReference type="InterPro" id="IPR012337">
    <property type="entry name" value="RNaseH-like_sf"/>
</dbReference>
<keyword evidence="12" id="KW-1185">Reference proteome</keyword>
<dbReference type="GeneID" id="37011652"/>
<evidence type="ECO:0000256" key="8">
    <source>
        <dbReference type="ARBA" id="ARBA00040531"/>
    </source>
</evidence>
<dbReference type="EMBL" id="KZ819322">
    <property type="protein sequence ID" value="PWN23115.1"/>
    <property type="molecule type" value="Genomic_DNA"/>
</dbReference>
<evidence type="ECO:0000256" key="3">
    <source>
        <dbReference type="ARBA" id="ARBA00022723"/>
    </source>
</evidence>
<name>A0A316UIT5_9BASI</name>